<gene>
    <name evidence="1" type="ORF">ACERK3_19085</name>
</gene>
<dbReference type="RefSeq" id="WP_425347302.1">
    <property type="nucleotide sequence ID" value="NZ_JBGUBD010000020.1"/>
</dbReference>
<reference evidence="1 2" key="1">
    <citation type="submission" date="2024-08" db="EMBL/GenBank/DDBJ databases">
        <title>Whole-genome sequencing of halo(alkali)philic microorganisms from hypersaline lakes.</title>
        <authorList>
            <person name="Sorokin D.Y."/>
            <person name="Merkel A.Y."/>
            <person name="Messina E."/>
            <person name="Yakimov M."/>
        </authorList>
    </citation>
    <scope>NUCLEOTIDE SEQUENCE [LARGE SCALE GENOMIC DNA]</scope>
    <source>
        <strain evidence="1 2">AB-hyl4</strain>
    </source>
</reference>
<protein>
    <submittedName>
        <fullName evidence="1">Uncharacterized protein</fullName>
    </submittedName>
</protein>
<sequence>MTLIGTLAVMTLLGAFMVLAGHLFSQAMTITRDGSRTEQDVMQIDAFVRHLRQDVWEAGRFEVSSPNHLMIERDRQPYITWRITRHEDDNGQAATQITRQTNDNPDSRTAMRFAFRPTVRIEGQGASVQLHIGEQSATLVSQRRLLEVQP</sequence>
<evidence type="ECO:0000313" key="2">
    <source>
        <dbReference type="Proteomes" id="UP001575105"/>
    </source>
</evidence>
<evidence type="ECO:0000313" key="1">
    <source>
        <dbReference type="EMBL" id="MFA9480381.1"/>
    </source>
</evidence>
<accession>A0ABV4UA02</accession>
<organism evidence="1 2">
    <name type="scientific">Natronomicrosphaera hydrolytica</name>
    <dbReference type="NCBI Taxonomy" id="3242702"/>
    <lineage>
        <taxon>Bacteria</taxon>
        <taxon>Pseudomonadati</taxon>
        <taxon>Planctomycetota</taxon>
        <taxon>Phycisphaerae</taxon>
        <taxon>Phycisphaerales</taxon>
        <taxon>Phycisphaeraceae</taxon>
        <taxon>Natronomicrosphaera</taxon>
    </lineage>
</organism>
<comment type="caution">
    <text evidence="1">The sequence shown here is derived from an EMBL/GenBank/DDBJ whole genome shotgun (WGS) entry which is preliminary data.</text>
</comment>
<name>A0ABV4UA02_9BACT</name>
<dbReference type="EMBL" id="JBGUBD010000020">
    <property type="protein sequence ID" value="MFA9480381.1"/>
    <property type="molecule type" value="Genomic_DNA"/>
</dbReference>
<keyword evidence="2" id="KW-1185">Reference proteome</keyword>
<proteinExistence type="predicted"/>
<dbReference type="Proteomes" id="UP001575105">
    <property type="component" value="Unassembled WGS sequence"/>
</dbReference>